<dbReference type="Gene3D" id="1.10.10.10">
    <property type="entry name" value="Winged helix-like DNA-binding domain superfamily/Winged helix DNA-binding domain"/>
    <property type="match status" value="1"/>
</dbReference>
<dbReference type="InterPro" id="IPR044210">
    <property type="entry name" value="Tfc3-like"/>
</dbReference>
<feature type="compositionally biased region" description="Polar residues" evidence="6">
    <location>
        <begin position="983"/>
        <end position="994"/>
    </location>
</feature>
<dbReference type="GO" id="GO:0006384">
    <property type="term" value="P:transcription initiation at RNA polymerase III promoter"/>
    <property type="evidence" value="ECO:0007669"/>
    <property type="project" value="InterPro"/>
</dbReference>
<comment type="subcellular location">
    <subcellularLocation>
        <location evidence="1">Nucleus</location>
    </subcellularLocation>
</comment>
<evidence type="ECO:0000256" key="4">
    <source>
        <dbReference type="ARBA" id="ARBA00023163"/>
    </source>
</evidence>
<evidence type="ECO:0000256" key="2">
    <source>
        <dbReference type="ARBA" id="ARBA00022553"/>
    </source>
</evidence>
<feature type="domain" description="DUF7646" evidence="12">
    <location>
        <begin position="344"/>
        <end position="426"/>
    </location>
</feature>
<sequence length="1859" mass="209014">MDTIVHAALEEICSRGVTGLLLSDLWSKLQPILKTQALTLSPKFKKHLWANLLDIPHLQFESSGIKYGPHHDLICSVEDSERLNLKIVAPEHLRDSFVGIYDADASDTKISPSQRCVLERLAIARGDGITQNELAKEFGISGNVIFYTLKKLESRGMIVRQSTIVKAKELSNADQSKHAPAVNTNMVHLYRYAKHLGCQKRLEITKDKSLAGNESSIGNAASRDCFAEDSTKEDVHIRDFLPALKAICDKLEKAEGKALVVSDIKRDLGYQGTSGHRLWRNICHRLKEAGMVEECWTKVDGKISMKEVVCLRLLKEFSPKHFEPKSRARDNDDLLTEQPTKLARRGQITDQLVELPIEHQIYDMIDTEGSRGLQITEVCRRLGINSKQYSGRFRDAFSTLGMHLEVERPNRGLAYRVWTSRNCHSEQPNVTPDKVMKGNSEGSLLVMGQHTEDISASLSSDYSKGNGENSITELEREGPSNLILDGEGSSTLLSLTKSQNSEPETSHTVPDSGLHIVSSESFDAGQDETLPVAVSIPSKRRSHQRYPCLTAVAINAQREQRILKMLQEEKFLIKPDLHRRLDSLQSSMMDRKTLERCLNKLQEEGHCRCIHVSVPVLTNCGRNRTTEVVMHPSLSRTPEVLGQIHEKLRSFERQVRSQSRLEKGQMTPKLNDVQRIPKGAKLDSQTEKLELMRANGYVMAKMVRTKLLHIHLWGYICNSPGCDDFLSSCKQGYDLKNPHSTCKLIDLDAAIKAMPLELFLQIVGSTQKFDDMIKKCRNSLCLCDLSPQEYKCLMDLRATGRLSWLIDILQRLKLVRLVSGEKTEDRADISQTTLTYSLEIRPYIEEPVSIVASSYDFFSYDLRPQVRHDFVLSRIRAVYEYWNTLEYCYAATNPKVAIYAFPGSAVHEVFFSRSWASVRVMTADQRAKLLKRVSNDCSNKKLSFKECEEIAKDLNLTMEQVLRVSYDKRKHCLDRVERVPEQGESQPLKSTHASSSKKRRLSGARSSKNGYDGEDLEENSGPSRVPDVDKDLFNEAHDSFPASIDNSSHLWTDVNSDCMRATEEPESNEQNEDDSCIHRPSSSKMNSKHKMKFSWTDSADRQLVIEYVKCRAALGASFHRVDWSSLQNLPAPPDACKRRMALLKSYPEFRKALMRLSNVLCERYVNYLKKFQHQSLNQTGSTMMILHKNSFAEECNKHIMDRSNHTTVSLFDEQWDNFDDDSVKAAFDDALQLKKKAKLVASKEAEPLDDKCAKFPCGQDTESLAQRSKVSGLKSCSNLIAQKLVKPLNGRITVSKHAHESVAIANALELFKLIFLNTSKSPMVPSLLAETLRRYSEHDLFSAFNYLRERKILIGGNANSPFVLSQHFLHCISLSPFPINTGKRAAKFVSLLRESEKELMAEGFAPPVDLECGDVLHICALIASEELSITPCLPDVGVGEAEDSRDSSKRKTNHSEVDDGGRSKKLRTTFPIDGEIISRRTKGFPGIHLQLRRATISRLEALETFKEEAMTTSSILSGDHQIGTFSCNMLSKSDGDLRDETPHHSACLSTESPWDAMKSYAKHIWSCGSELEENNVLLPELFKAVYSAIHKAGDQGLSMKEISMIANLQGEKMTELLVGVLETFGRVLKVNAFDSIHVVDSLYRSKYFLTNSTAAMSISENPTHTINENPLTGNHESNGVDLHKETAANHSEVHRVTILNLHEEVPEALTGMESGFQSGGVLNLEVSTRTKDHDHTILEGHSVGSQTYQRILPWINGDGTINEIVYKGLVRRVLGFVMQNPAILEDDIISHLHVLNPQSCRSLLKLMVLDNYIKVRKMHQRTSAPPAILGGLLSGGHSKKPKLVLREHFFANPLSTTLL</sequence>
<feature type="domain" description="B-block binding subunit of TFIIIC" evidence="7">
    <location>
        <begin position="112"/>
        <end position="194"/>
    </location>
</feature>
<evidence type="ECO:0000259" key="8">
    <source>
        <dbReference type="Pfam" id="PF23704"/>
    </source>
</evidence>
<evidence type="ECO:0000259" key="13">
    <source>
        <dbReference type="Pfam" id="PF24658"/>
    </source>
</evidence>
<evidence type="ECO:0000259" key="11">
    <source>
        <dbReference type="Pfam" id="PF24655"/>
    </source>
</evidence>
<dbReference type="InterPro" id="IPR056428">
    <property type="entry name" value="WH_GTF3C1"/>
</dbReference>
<evidence type="ECO:0000313" key="15">
    <source>
        <dbReference type="Proteomes" id="UP000249390"/>
    </source>
</evidence>
<dbReference type="InterPro" id="IPR007309">
    <property type="entry name" value="TFIIIC_Bblock-bd"/>
</dbReference>
<feature type="domain" description="General transcription factor 3C polypeptide 1 winged-helix" evidence="8">
    <location>
        <begin position="1"/>
        <end position="101"/>
    </location>
</feature>
<dbReference type="Pfam" id="PF24658">
    <property type="entry name" value="DUF7647"/>
    <property type="match status" value="1"/>
</dbReference>
<dbReference type="InterPro" id="IPR035625">
    <property type="entry name" value="Tfc3-like_eWH"/>
</dbReference>
<keyword evidence="3" id="KW-0238">DNA-binding</keyword>
<dbReference type="Pfam" id="PF24538">
    <property type="entry name" value="DUF7599"/>
    <property type="match status" value="1"/>
</dbReference>
<dbReference type="GO" id="GO:0005634">
    <property type="term" value="C:nucleus"/>
    <property type="evidence" value="ECO:0007669"/>
    <property type="project" value="UniProtKB-SubCell"/>
</dbReference>
<evidence type="ECO:0000313" key="14">
    <source>
        <dbReference type="EMBL" id="RAL51705.1"/>
    </source>
</evidence>
<evidence type="ECO:0000259" key="9">
    <source>
        <dbReference type="Pfam" id="PF24101"/>
    </source>
</evidence>
<dbReference type="InterPro" id="IPR056020">
    <property type="entry name" value="DUF7599"/>
</dbReference>
<feature type="region of interest" description="Disordered" evidence="6">
    <location>
        <begin position="1440"/>
        <end position="1466"/>
    </location>
</feature>
<dbReference type="GO" id="GO:0000127">
    <property type="term" value="C:transcription factor TFIIIC complex"/>
    <property type="evidence" value="ECO:0007669"/>
    <property type="project" value="InterPro"/>
</dbReference>
<feature type="domain" description="DUF7645" evidence="11">
    <location>
        <begin position="917"/>
        <end position="975"/>
    </location>
</feature>
<feature type="compositionally biased region" description="Basic and acidic residues" evidence="6">
    <location>
        <begin position="1442"/>
        <end position="1462"/>
    </location>
</feature>
<keyword evidence="15" id="KW-1185">Reference proteome</keyword>
<keyword evidence="5" id="KW-0539">Nucleus</keyword>
<keyword evidence="4" id="KW-0804">Transcription</keyword>
<protein>
    <submittedName>
        <fullName evidence="14">Uncharacterized protein</fullName>
    </submittedName>
</protein>
<dbReference type="InterPro" id="IPR056063">
    <property type="entry name" value="DUF7646"/>
</dbReference>
<dbReference type="Pfam" id="PF24101">
    <property type="entry name" value="WHD_GTF3C1"/>
    <property type="match status" value="1"/>
</dbReference>
<dbReference type="GO" id="GO:0003677">
    <property type="term" value="F:DNA binding"/>
    <property type="evidence" value="ECO:0007669"/>
    <property type="project" value="UniProtKB-KW"/>
</dbReference>
<dbReference type="EMBL" id="NQVE01000046">
    <property type="protein sequence ID" value="RAL51705.1"/>
    <property type="molecule type" value="Genomic_DNA"/>
</dbReference>
<keyword evidence="2" id="KW-0597">Phosphoprotein</keyword>
<proteinExistence type="predicted"/>
<evidence type="ECO:0000256" key="1">
    <source>
        <dbReference type="ARBA" id="ARBA00004123"/>
    </source>
</evidence>
<feature type="domain" description="DUF7599" evidence="10">
    <location>
        <begin position="239"/>
        <end position="325"/>
    </location>
</feature>
<evidence type="ECO:0000259" key="10">
    <source>
        <dbReference type="Pfam" id="PF24538"/>
    </source>
</evidence>
<feature type="region of interest" description="Disordered" evidence="6">
    <location>
        <begin position="1059"/>
        <end position="1085"/>
    </location>
</feature>
<evidence type="ECO:0000259" key="12">
    <source>
        <dbReference type="Pfam" id="PF24657"/>
    </source>
</evidence>
<dbReference type="Pfam" id="PF23704">
    <property type="entry name" value="WHD_GTF3C1_N"/>
    <property type="match status" value="1"/>
</dbReference>
<organism evidence="14 15">
    <name type="scientific">Cuscuta australis</name>
    <dbReference type="NCBI Taxonomy" id="267555"/>
    <lineage>
        <taxon>Eukaryota</taxon>
        <taxon>Viridiplantae</taxon>
        <taxon>Streptophyta</taxon>
        <taxon>Embryophyta</taxon>
        <taxon>Tracheophyta</taxon>
        <taxon>Spermatophyta</taxon>
        <taxon>Magnoliopsida</taxon>
        <taxon>eudicotyledons</taxon>
        <taxon>Gunneridae</taxon>
        <taxon>Pentapetalae</taxon>
        <taxon>asterids</taxon>
        <taxon>lamiids</taxon>
        <taxon>Solanales</taxon>
        <taxon>Convolvulaceae</taxon>
        <taxon>Cuscuteae</taxon>
        <taxon>Cuscuta</taxon>
        <taxon>Cuscuta subgen. Grammica</taxon>
        <taxon>Cuscuta sect. Cleistogrammica</taxon>
    </lineage>
</organism>
<comment type="caution">
    <text evidence="14">The sequence shown here is derived from an EMBL/GenBank/DDBJ whole genome shotgun (WGS) entry which is preliminary data.</text>
</comment>
<feature type="compositionally biased region" description="Acidic residues" evidence="6">
    <location>
        <begin position="1064"/>
        <end position="1074"/>
    </location>
</feature>
<dbReference type="Pfam" id="PF24657">
    <property type="entry name" value="DUF7646"/>
    <property type="match status" value="1"/>
</dbReference>
<evidence type="ECO:0000256" key="5">
    <source>
        <dbReference type="ARBA" id="ARBA00023242"/>
    </source>
</evidence>
<feature type="region of interest" description="Disordered" evidence="6">
    <location>
        <begin position="977"/>
        <end position="1030"/>
    </location>
</feature>
<dbReference type="InterPro" id="IPR056467">
    <property type="entry name" value="eWH_GTF3C1"/>
</dbReference>
<evidence type="ECO:0000256" key="3">
    <source>
        <dbReference type="ARBA" id="ARBA00023125"/>
    </source>
</evidence>
<dbReference type="GO" id="GO:0042791">
    <property type="term" value="P:5S class rRNA transcription by RNA polymerase III"/>
    <property type="evidence" value="ECO:0007669"/>
    <property type="project" value="TreeGrafter"/>
</dbReference>
<feature type="domain" description="GTF3C1 extended winged-helix" evidence="9">
    <location>
        <begin position="553"/>
        <end position="656"/>
    </location>
</feature>
<dbReference type="Pfam" id="PF24655">
    <property type="entry name" value="DUF7645"/>
    <property type="match status" value="1"/>
</dbReference>
<dbReference type="InterPro" id="IPR056064">
    <property type="entry name" value="DUF7647"/>
</dbReference>
<dbReference type="InterPro" id="IPR056062">
    <property type="entry name" value="DUF7645"/>
</dbReference>
<dbReference type="CDD" id="cd16169">
    <property type="entry name" value="Tau138_eWH"/>
    <property type="match status" value="1"/>
</dbReference>
<reference evidence="14 15" key="1">
    <citation type="submission" date="2018-06" db="EMBL/GenBank/DDBJ databases">
        <title>The Genome of Cuscuta australis (Dodder) Provides Insight into the Evolution of Plant Parasitism.</title>
        <authorList>
            <person name="Liu H."/>
        </authorList>
    </citation>
    <scope>NUCLEOTIDE SEQUENCE [LARGE SCALE GENOMIC DNA]</scope>
    <source>
        <strain evidence="15">cv. Yunnan</strain>
        <tissue evidence="14">Vines</tissue>
    </source>
</reference>
<evidence type="ECO:0000256" key="6">
    <source>
        <dbReference type="SAM" id="MobiDB-lite"/>
    </source>
</evidence>
<dbReference type="PANTHER" id="PTHR15180">
    <property type="entry name" value="GENERAL TRANSCRIPTION FACTOR 3C POLYPEPTIDE 1"/>
    <property type="match status" value="1"/>
</dbReference>
<feature type="domain" description="DUF7647" evidence="13">
    <location>
        <begin position="737"/>
        <end position="916"/>
    </location>
</feature>
<dbReference type="SUPFAM" id="SSF46785">
    <property type="entry name" value="Winged helix' DNA-binding domain"/>
    <property type="match status" value="1"/>
</dbReference>
<gene>
    <name evidence="14" type="ORF">DM860_010423</name>
</gene>
<dbReference type="InterPro" id="IPR036390">
    <property type="entry name" value="WH_DNA-bd_sf"/>
</dbReference>
<dbReference type="InterPro" id="IPR036388">
    <property type="entry name" value="WH-like_DNA-bd_sf"/>
</dbReference>
<evidence type="ECO:0000259" key="7">
    <source>
        <dbReference type="Pfam" id="PF04182"/>
    </source>
</evidence>
<dbReference type="PANTHER" id="PTHR15180:SF1">
    <property type="entry name" value="GENERAL TRANSCRIPTION FACTOR 3C POLYPEPTIDE 1"/>
    <property type="match status" value="1"/>
</dbReference>
<name>A0A328E151_9ASTE</name>
<dbReference type="Pfam" id="PF04182">
    <property type="entry name" value="B-block_TFIIIC"/>
    <property type="match status" value="1"/>
</dbReference>
<dbReference type="Proteomes" id="UP000249390">
    <property type="component" value="Unassembled WGS sequence"/>
</dbReference>
<accession>A0A328E151</accession>